<protein>
    <recommendedName>
        <fullName evidence="2">PUL domain-containing protein</fullName>
    </recommendedName>
</protein>
<dbReference type="STRING" id="543379.A0A232ESG5"/>
<proteinExistence type="predicted"/>
<dbReference type="EMBL" id="NNAY01002424">
    <property type="protein sequence ID" value="OXU21298.1"/>
    <property type="molecule type" value="Genomic_DNA"/>
</dbReference>
<evidence type="ECO:0000313" key="3">
    <source>
        <dbReference type="EMBL" id="OXU21298.1"/>
    </source>
</evidence>
<sequence>MFLEQIANFLITNSTPAPVVNSVPQYCNPFTGGNRYIPAAPAQSTAQPTPTPPSVKSPVTSFTSTYIPMTNYIRLEQASLNAIHGIYLVINKEFNSKQQAGVQSLPEGKLESVVKLATNQNQEYVQAGSISLLSSLLSWPDPIVFPVLDIARLAVL</sequence>
<dbReference type="PROSITE" id="PS51396">
    <property type="entry name" value="PUL"/>
    <property type="match status" value="1"/>
</dbReference>
<keyword evidence="4" id="KW-1185">Reference proteome</keyword>
<dbReference type="Pfam" id="PF08324">
    <property type="entry name" value="PUL"/>
    <property type="match status" value="1"/>
</dbReference>
<evidence type="ECO:0000259" key="2">
    <source>
        <dbReference type="PROSITE" id="PS51396"/>
    </source>
</evidence>
<name>A0A232ESG5_9HYME</name>
<evidence type="ECO:0000256" key="1">
    <source>
        <dbReference type="SAM" id="MobiDB-lite"/>
    </source>
</evidence>
<gene>
    <name evidence="3" type="ORF">TSAR_011566</name>
</gene>
<reference evidence="3 4" key="1">
    <citation type="journal article" date="2017" name="Curr. Biol.">
        <title>The Evolution of Venom by Co-option of Single-Copy Genes.</title>
        <authorList>
            <person name="Martinson E.O."/>
            <person name="Mrinalini"/>
            <person name="Kelkar Y.D."/>
            <person name="Chang C.H."/>
            <person name="Werren J.H."/>
        </authorList>
    </citation>
    <scope>NUCLEOTIDE SEQUENCE [LARGE SCALE GENOMIC DNA]</scope>
    <source>
        <strain evidence="3 4">Alberta</strain>
        <tissue evidence="3">Whole body</tissue>
    </source>
</reference>
<feature type="compositionally biased region" description="Low complexity" evidence="1">
    <location>
        <begin position="38"/>
        <end position="48"/>
    </location>
</feature>
<dbReference type="AlphaFoldDB" id="A0A232ESG5"/>
<organism evidence="3 4">
    <name type="scientific">Trichomalopsis sarcophagae</name>
    <dbReference type="NCBI Taxonomy" id="543379"/>
    <lineage>
        <taxon>Eukaryota</taxon>
        <taxon>Metazoa</taxon>
        <taxon>Ecdysozoa</taxon>
        <taxon>Arthropoda</taxon>
        <taxon>Hexapoda</taxon>
        <taxon>Insecta</taxon>
        <taxon>Pterygota</taxon>
        <taxon>Neoptera</taxon>
        <taxon>Endopterygota</taxon>
        <taxon>Hymenoptera</taxon>
        <taxon>Apocrita</taxon>
        <taxon>Proctotrupomorpha</taxon>
        <taxon>Chalcidoidea</taxon>
        <taxon>Pteromalidae</taxon>
        <taxon>Pteromalinae</taxon>
        <taxon>Trichomalopsis</taxon>
    </lineage>
</organism>
<comment type="caution">
    <text evidence="3">The sequence shown here is derived from an EMBL/GenBank/DDBJ whole genome shotgun (WGS) entry which is preliminary data.</text>
</comment>
<dbReference type="InterPro" id="IPR011989">
    <property type="entry name" value="ARM-like"/>
</dbReference>
<dbReference type="Proteomes" id="UP000215335">
    <property type="component" value="Unassembled WGS sequence"/>
</dbReference>
<dbReference type="Gene3D" id="1.25.10.10">
    <property type="entry name" value="Leucine-rich Repeat Variant"/>
    <property type="match status" value="1"/>
</dbReference>
<evidence type="ECO:0000313" key="4">
    <source>
        <dbReference type="Proteomes" id="UP000215335"/>
    </source>
</evidence>
<dbReference type="InterPro" id="IPR013535">
    <property type="entry name" value="PUL_dom"/>
</dbReference>
<accession>A0A232ESG5</accession>
<feature type="domain" description="PUL" evidence="2">
    <location>
        <begin position="65"/>
        <end position="156"/>
    </location>
</feature>
<feature type="region of interest" description="Disordered" evidence="1">
    <location>
        <begin position="38"/>
        <end position="57"/>
    </location>
</feature>